<reference evidence="2" key="1">
    <citation type="submission" date="2019-12" db="EMBL/GenBank/DDBJ databases">
        <authorList>
            <person name="Awala S.I."/>
            <person name="Rhee S.K."/>
        </authorList>
    </citation>
    <scope>NUCLEOTIDE SEQUENCE [LARGE SCALE GENOMIC DNA]</scope>
    <source>
        <strain evidence="2">IM1</strain>
    </source>
</reference>
<evidence type="ECO:0000313" key="1">
    <source>
        <dbReference type="EMBL" id="QJD29360.1"/>
    </source>
</evidence>
<gene>
    <name evidence="1" type="ORF">GNH96_04850</name>
</gene>
<evidence type="ECO:0000313" key="2">
    <source>
        <dbReference type="Proteomes" id="UP000503004"/>
    </source>
</evidence>
<dbReference type="EMBL" id="CP046565">
    <property type="protein sequence ID" value="QJD29360.1"/>
    <property type="molecule type" value="Genomic_DNA"/>
</dbReference>
<keyword evidence="2" id="KW-1185">Reference proteome</keyword>
<sequence length="64" mass="6908">MPTCLPRKPPSAVRLPPERLRCGDIDARPLESEPHVSVPRSAAIRRLIVLGLDDAGHAMQEGGT</sequence>
<dbReference type="KEGG" id="metu:GNH96_04850"/>
<accession>A0A858Q691</accession>
<proteinExistence type="predicted"/>
<organism evidence="1 2">
    <name type="scientific">Methylococcus geothermalis</name>
    <dbReference type="NCBI Taxonomy" id="2681310"/>
    <lineage>
        <taxon>Bacteria</taxon>
        <taxon>Pseudomonadati</taxon>
        <taxon>Pseudomonadota</taxon>
        <taxon>Gammaproteobacteria</taxon>
        <taxon>Methylococcales</taxon>
        <taxon>Methylococcaceae</taxon>
        <taxon>Methylococcus</taxon>
    </lineage>
</organism>
<dbReference type="Proteomes" id="UP000503004">
    <property type="component" value="Chromosome"/>
</dbReference>
<protein>
    <submittedName>
        <fullName evidence="1">Uncharacterized protein</fullName>
    </submittedName>
</protein>
<dbReference type="AlphaFoldDB" id="A0A858Q691"/>
<name>A0A858Q691_9GAMM</name>
<dbReference type="RefSeq" id="WP_169602649.1">
    <property type="nucleotide sequence ID" value="NZ_CP046565.1"/>
</dbReference>